<accession>A0A1V6SIX7</accession>
<organism evidence="1 2">
    <name type="scientific">Penicillium flavigenum</name>
    <dbReference type="NCBI Taxonomy" id="254877"/>
    <lineage>
        <taxon>Eukaryota</taxon>
        <taxon>Fungi</taxon>
        <taxon>Dikarya</taxon>
        <taxon>Ascomycota</taxon>
        <taxon>Pezizomycotina</taxon>
        <taxon>Eurotiomycetes</taxon>
        <taxon>Eurotiomycetidae</taxon>
        <taxon>Eurotiales</taxon>
        <taxon>Aspergillaceae</taxon>
        <taxon>Penicillium</taxon>
    </lineage>
</organism>
<evidence type="ECO:0000313" key="2">
    <source>
        <dbReference type="Proteomes" id="UP000191342"/>
    </source>
</evidence>
<keyword evidence="2" id="KW-1185">Reference proteome</keyword>
<sequence>MAGISDSSAFLARWRGRWSRLRLRQLLRIDEEEAEDQEYERELWGRIGQITHDEPKTEPSVIPNELKALRSQLQLSRIPVSGYDSYVASMKKRLAESRPIPVPTDVQLEQLAHLQYRALQRKAECRRIHEFVDRAIANLEAVMVGIPDTGLLTRWRGRWERLRVRRLRRIDEEEEEDGQVEQQIWSQIV</sequence>
<dbReference type="AlphaFoldDB" id="A0A1V6SIX7"/>
<reference evidence="2" key="1">
    <citation type="journal article" date="2017" name="Nat. Microbiol.">
        <title>Global analysis of biosynthetic gene clusters reveals vast potential of secondary metabolite production in Penicillium species.</title>
        <authorList>
            <person name="Nielsen J.C."/>
            <person name="Grijseels S."/>
            <person name="Prigent S."/>
            <person name="Ji B."/>
            <person name="Dainat J."/>
            <person name="Nielsen K.F."/>
            <person name="Frisvad J.C."/>
            <person name="Workman M."/>
            <person name="Nielsen J."/>
        </authorList>
    </citation>
    <scope>NUCLEOTIDE SEQUENCE [LARGE SCALE GENOMIC DNA]</scope>
    <source>
        <strain evidence="2">IBT 14082</strain>
    </source>
</reference>
<dbReference type="Proteomes" id="UP000191342">
    <property type="component" value="Unassembled WGS sequence"/>
</dbReference>
<proteinExistence type="predicted"/>
<dbReference type="EMBL" id="MLQL01000044">
    <property type="protein sequence ID" value="OQE13700.1"/>
    <property type="molecule type" value="Genomic_DNA"/>
</dbReference>
<gene>
    <name evidence="1" type="ORF">PENFLA_c044G08449</name>
</gene>
<comment type="caution">
    <text evidence="1">The sequence shown here is derived from an EMBL/GenBank/DDBJ whole genome shotgun (WGS) entry which is preliminary data.</text>
</comment>
<evidence type="ECO:0000313" key="1">
    <source>
        <dbReference type="EMBL" id="OQE13700.1"/>
    </source>
</evidence>
<protein>
    <submittedName>
        <fullName evidence="1">Uncharacterized protein</fullName>
    </submittedName>
</protein>
<name>A0A1V6SIX7_9EURO</name>
<dbReference type="OrthoDB" id="4369922at2759"/>